<accession>A0ABU7LW44</accession>
<organism evidence="2 3">
    <name type="scientific">Hyphobacterium marinum</name>
    <dbReference type="NCBI Taxonomy" id="3116574"/>
    <lineage>
        <taxon>Bacteria</taxon>
        <taxon>Pseudomonadati</taxon>
        <taxon>Pseudomonadota</taxon>
        <taxon>Alphaproteobacteria</taxon>
        <taxon>Maricaulales</taxon>
        <taxon>Maricaulaceae</taxon>
        <taxon>Hyphobacterium</taxon>
    </lineage>
</organism>
<dbReference type="EMBL" id="JAZDRO010000001">
    <property type="protein sequence ID" value="MEE2565200.1"/>
    <property type="molecule type" value="Genomic_DNA"/>
</dbReference>
<gene>
    <name evidence="2" type="ORF">V0U35_00790</name>
</gene>
<feature type="signal peptide" evidence="1">
    <location>
        <begin position="1"/>
        <end position="25"/>
    </location>
</feature>
<comment type="caution">
    <text evidence="2">The sequence shown here is derived from an EMBL/GenBank/DDBJ whole genome shotgun (WGS) entry which is preliminary data.</text>
</comment>
<sequence>MAAAGLTLALFAAMPVFLRMNSTEAGEELATALPPVSAYAYFEMPLLHGAGWPILETWRCLCPEYHLPPTGRFLLLQDINYREARRQQDLRVNPITHETYGWPPSEAERLQRNSILFREMRPEAAIPTLNNASLNLRVLPIRRVHQARLHPCFLPPAYPHGDGPADGDVILRFDRTDDAEMVNVTIESASHPRFESAMQDALRPCRTSSDIGRTDQRMTVQFRLD</sequence>
<proteinExistence type="predicted"/>
<dbReference type="Proteomes" id="UP001310692">
    <property type="component" value="Unassembled WGS sequence"/>
</dbReference>
<protein>
    <recommendedName>
        <fullName evidence="4">TonB C-terminal domain-containing protein</fullName>
    </recommendedName>
</protein>
<evidence type="ECO:0000313" key="2">
    <source>
        <dbReference type="EMBL" id="MEE2565200.1"/>
    </source>
</evidence>
<feature type="chain" id="PRO_5045373161" description="TonB C-terminal domain-containing protein" evidence="1">
    <location>
        <begin position="26"/>
        <end position="225"/>
    </location>
</feature>
<keyword evidence="3" id="KW-1185">Reference proteome</keyword>
<evidence type="ECO:0000313" key="3">
    <source>
        <dbReference type="Proteomes" id="UP001310692"/>
    </source>
</evidence>
<name>A0ABU7LW44_9PROT</name>
<dbReference type="RefSeq" id="WP_330194739.1">
    <property type="nucleotide sequence ID" value="NZ_JAZDRO010000001.1"/>
</dbReference>
<keyword evidence="1" id="KW-0732">Signal</keyword>
<evidence type="ECO:0008006" key="4">
    <source>
        <dbReference type="Google" id="ProtNLM"/>
    </source>
</evidence>
<reference evidence="2 3" key="1">
    <citation type="submission" date="2024-01" db="EMBL/GenBank/DDBJ databases">
        <title>Hyphobacterium bacterium isolated from marine sediment.</title>
        <authorList>
            <person name="Zhao S."/>
        </authorList>
    </citation>
    <scope>NUCLEOTIDE SEQUENCE [LARGE SCALE GENOMIC DNA]</scope>
    <source>
        <strain evidence="2 3">Y60-23</strain>
    </source>
</reference>
<evidence type="ECO:0000256" key="1">
    <source>
        <dbReference type="SAM" id="SignalP"/>
    </source>
</evidence>